<feature type="transmembrane region" description="Helical" evidence="1">
    <location>
        <begin position="299"/>
        <end position="319"/>
    </location>
</feature>
<name>A0A2S3Z556_9MICO</name>
<dbReference type="InterPro" id="IPR024078">
    <property type="entry name" value="LmbE-like_dom_sf"/>
</dbReference>
<proteinExistence type="predicted"/>
<feature type="transmembrane region" description="Helical" evidence="1">
    <location>
        <begin position="211"/>
        <end position="231"/>
    </location>
</feature>
<dbReference type="SUPFAM" id="SSF102588">
    <property type="entry name" value="LmbE-like"/>
    <property type="match status" value="1"/>
</dbReference>
<organism evidence="2 3">
    <name type="scientific">Cryobacterium zongtaii</name>
    <dbReference type="NCBI Taxonomy" id="1259217"/>
    <lineage>
        <taxon>Bacteria</taxon>
        <taxon>Bacillati</taxon>
        <taxon>Actinomycetota</taxon>
        <taxon>Actinomycetes</taxon>
        <taxon>Micrococcales</taxon>
        <taxon>Microbacteriaceae</taxon>
        <taxon>Cryobacterium</taxon>
    </lineage>
</organism>
<evidence type="ECO:0000256" key="1">
    <source>
        <dbReference type="SAM" id="Phobius"/>
    </source>
</evidence>
<dbReference type="EMBL" id="PPXF01000067">
    <property type="protein sequence ID" value="POH59062.1"/>
    <property type="molecule type" value="Genomic_DNA"/>
</dbReference>
<gene>
    <name evidence="2" type="ORF">C3B59_17700</name>
</gene>
<accession>A0A2S3Z556</accession>
<reference evidence="2 3" key="1">
    <citation type="submission" date="2018-01" db="EMBL/GenBank/DDBJ databases">
        <title>Cryobacterium sp. nov., from glaciers in China.</title>
        <authorList>
            <person name="Liu Q."/>
            <person name="Xin Y.-H."/>
        </authorList>
    </citation>
    <scope>NUCLEOTIDE SEQUENCE [LARGE SCALE GENOMIC DNA]</scope>
    <source>
        <strain evidence="2 3">TMB1-8</strain>
    </source>
</reference>
<feature type="transmembrane region" description="Helical" evidence="1">
    <location>
        <begin position="243"/>
        <end position="264"/>
    </location>
</feature>
<keyword evidence="1" id="KW-1133">Transmembrane helix</keyword>
<dbReference type="Gene3D" id="3.40.50.10320">
    <property type="entry name" value="LmbE-like"/>
    <property type="match status" value="1"/>
</dbReference>
<dbReference type="Proteomes" id="UP000237104">
    <property type="component" value="Unassembled WGS sequence"/>
</dbReference>
<protein>
    <submittedName>
        <fullName evidence="2">Uncharacterized protein</fullName>
    </submittedName>
</protein>
<evidence type="ECO:0000313" key="3">
    <source>
        <dbReference type="Proteomes" id="UP000237104"/>
    </source>
</evidence>
<sequence>MSGNGERVVFVLDAPGDESLHTGGTIARLLDDGADVTVLFGSATPDDSDASVPAPASAGAADVAAARVALGETDPAQWRVLAGEPQGAQRRAVLVEAFAQAHATAVVAAAVDPALRQAAVDAAGAQGVPVFLSSRVSAVPGVRLTAIDVSDHIDQKLAALAAYPGRWRLDGRVVRLDDGTEALVTGTETYARGSGPAQPAELEAPTVGSRLLAVLMALCAGALFGVLGTVAHQTTIELGSVTIPVGLTLALLASGTLLLGLRLVVHDRLVVLAAAIGLVATVFLLSLRSTGGSVLVPAGVPGTVWSMAPALFAALVIAWPRIPARQPTA</sequence>
<dbReference type="AlphaFoldDB" id="A0A2S3Z556"/>
<feature type="transmembrane region" description="Helical" evidence="1">
    <location>
        <begin position="269"/>
        <end position="287"/>
    </location>
</feature>
<comment type="caution">
    <text evidence="2">The sequence shown here is derived from an EMBL/GenBank/DDBJ whole genome shotgun (WGS) entry which is preliminary data.</text>
</comment>
<keyword evidence="1" id="KW-0812">Transmembrane</keyword>
<keyword evidence="1" id="KW-0472">Membrane</keyword>
<evidence type="ECO:0000313" key="2">
    <source>
        <dbReference type="EMBL" id="POH59062.1"/>
    </source>
</evidence>